<organism evidence="2 3">
    <name type="scientific">Pleurodeles waltl</name>
    <name type="common">Iberian ribbed newt</name>
    <dbReference type="NCBI Taxonomy" id="8319"/>
    <lineage>
        <taxon>Eukaryota</taxon>
        <taxon>Metazoa</taxon>
        <taxon>Chordata</taxon>
        <taxon>Craniata</taxon>
        <taxon>Vertebrata</taxon>
        <taxon>Euteleostomi</taxon>
        <taxon>Amphibia</taxon>
        <taxon>Batrachia</taxon>
        <taxon>Caudata</taxon>
        <taxon>Salamandroidea</taxon>
        <taxon>Salamandridae</taxon>
        <taxon>Pleurodelinae</taxon>
        <taxon>Pleurodeles</taxon>
    </lineage>
</organism>
<gene>
    <name evidence="2" type="ORF">NDU88_005766</name>
</gene>
<dbReference type="Gene3D" id="3.30.250.20">
    <property type="entry name" value="L1 transposable element, C-terminal domain"/>
    <property type="match status" value="1"/>
</dbReference>
<reference evidence="2" key="1">
    <citation type="journal article" date="2022" name="bioRxiv">
        <title>Sequencing and chromosome-scale assembly of the giantPleurodeles waltlgenome.</title>
        <authorList>
            <person name="Brown T."/>
            <person name="Elewa A."/>
            <person name="Iarovenko S."/>
            <person name="Subramanian E."/>
            <person name="Araus A.J."/>
            <person name="Petzold A."/>
            <person name="Susuki M."/>
            <person name="Suzuki K.-i.T."/>
            <person name="Hayashi T."/>
            <person name="Toyoda A."/>
            <person name="Oliveira C."/>
            <person name="Osipova E."/>
            <person name="Leigh N.D."/>
            <person name="Simon A."/>
            <person name="Yun M.H."/>
        </authorList>
    </citation>
    <scope>NUCLEOTIDE SEQUENCE</scope>
    <source>
        <strain evidence="2">20211129_DDA</strain>
        <tissue evidence="2">Liver</tissue>
    </source>
</reference>
<feature type="region of interest" description="Disordered" evidence="1">
    <location>
        <begin position="119"/>
        <end position="138"/>
    </location>
</feature>
<evidence type="ECO:0000313" key="2">
    <source>
        <dbReference type="EMBL" id="KAJ1085636.1"/>
    </source>
</evidence>
<accession>A0AAV7L1T6</accession>
<dbReference type="Proteomes" id="UP001066276">
    <property type="component" value="Chromosome 12"/>
</dbReference>
<sequence>MIFTDYSKEIQTLRNTFLAAKRKLRQMDLTYAMIYPTRLRVLSQGVTLFFNTHQEVWSWIERQPVQDLQETQTWQMPRAQRIKRKKGRPLESPPTAEEVKQAGTRCQALADVMAFGKEDQVRPTPSGENPVDREENNEIAMSNGTTWSELSDLSDSKLDLPIVTPRTRTADDLLCDQQTRRLQHSCIWFT</sequence>
<protein>
    <submittedName>
        <fullName evidence="2">Uncharacterized protein</fullName>
    </submittedName>
</protein>
<comment type="caution">
    <text evidence="2">The sequence shown here is derived from an EMBL/GenBank/DDBJ whole genome shotgun (WGS) entry which is preliminary data.</text>
</comment>
<keyword evidence="3" id="KW-1185">Reference proteome</keyword>
<dbReference type="AlphaFoldDB" id="A0AAV7L1T6"/>
<proteinExistence type="predicted"/>
<name>A0AAV7L1T6_PLEWA</name>
<evidence type="ECO:0000256" key="1">
    <source>
        <dbReference type="SAM" id="MobiDB-lite"/>
    </source>
</evidence>
<dbReference type="InterPro" id="IPR042566">
    <property type="entry name" value="L1_C"/>
</dbReference>
<dbReference type="EMBL" id="JANPWB010000016">
    <property type="protein sequence ID" value="KAJ1085636.1"/>
    <property type="molecule type" value="Genomic_DNA"/>
</dbReference>
<evidence type="ECO:0000313" key="3">
    <source>
        <dbReference type="Proteomes" id="UP001066276"/>
    </source>
</evidence>